<dbReference type="Gene3D" id="3.10.129.10">
    <property type="entry name" value="Hotdog Thioesterase"/>
    <property type="match status" value="1"/>
</dbReference>
<feature type="domain" description="Thioesterase" evidence="3">
    <location>
        <begin position="45"/>
        <end position="120"/>
    </location>
</feature>
<dbReference type="STRING" id="874156.GCA_001021555_01239"/>
<comment type="caution">
    <text evidence="4">The sequence shown here is derived from an EMBL/GenBank/DDBJ whole genome shotgun (WGS) entry which is preliminary data.</text>
</comment>
<dbReference type="CDD" id="cd03443">
    <property type="entry name" value="PaaI_thioesterase"/>
    <property type="match status" value="1"/>
</dbReference>
<organism evidence="4 5">
    <name type="scientific">Aurantiacibacter marinus</name>
    <dbReference type="NCBI Taxonomy" id="874156"/>
    <lineage>
        <taxon>Bacteria</taxon>
        <taxon>Pseudomonadati</taxon>
        <taxon>Pseudomonadota</taxon>
        <taxon>Alphaproteobacteria</taxon>
        <taxon>Sphingomonadales</taxon>
        <taxon>Erythrobacteraceae</taxon>
        <taxon>Aurantiacibacter</taxon>
    </lineage>
</organism>
<accession>A0A0H0XQD0</accession>
<evidence type="ECO:0000259" key="3">
    <source>
        <dbReference type="Pfam" id="PF03061"/>
    </source>
</evidence>
<dbReference type="PANTHER" id="PTHR21660:SF1">
    <property type="entry name" value="ACYL-COENZYME A THIOESTERASE 13"/>
    <property type="match status" value="1"/>
</dbReference>
<dbReference type="InterPro" id="IPR039298">
    <property type="entry name" value="ACOT13"/>
</dbReference>
<sequence length="142" mass="15249">MTERSGILQWPSAKLMGAEFVGMDEDTMTVEMAFTMPPEFSNMRGSVQGGLLAAPMDEAMGAAVYLATQGKLQLTLDINLSLLRPVPLERITVKARAVKAGRRVTFVESELFDASGKLCARATATTIPTDWPGATKEQGPDA</sequence>
<dbReference type="OrthoDB" id="9813282at2"/>
<protein>
    <recommendedName>
        <fullName evidence="3">Thioesterase domain-containing protein</fullName>
    </recommendedName>
</protein>
<reference evidence="4 5" key="1">
    <citation type="submission" date="2015-04" db="EMBL/GenBank/DDBJ databases">
        <title>The draft genome sequence of Erythrobacter marinus HWDM-33.</title>
        <authorList>
            <person name="Zhuang L."/>
            <person name="Liu Y."/>
            <person name="Shao Z."/>
        </authorList>
    </citation>
    <scope>NUCLEOTIDE SEQUENCE [LARGE SCALE GENOMIC DNA]</scope>
    <source>
        <strain evidence="4 5">HWDM-33</strain>
    </source>
</reference>
<dbReference type="GO" id="GO:0047617">
    <property type="term" value="F:fatty acyl-CoA hydrolase activity"/>
    <property type="evidence" value="ECO:0007669"/>
    <property type="project" value="InterPro"/>
</dbReference>
<dbReference type="InterPro" id="IPR006683">
    <property type="entry name" value="Thioestr_dom"/>
</dbReference>
<keyword evidence="2" id="KW-0378">Hydrolase</keyword>
<dbReference type="Pfam" id="PF03061">
    <property type="entry name" value="4HBT"/>
    <property type="match status" value="1"/>
</dbReference>
<dbReference type="PATRIC" id="fig|874156.12.peg.53"/>
<comment type="similarity">
    <text evidence="1">Belongs to the thioesterase PaaI family.</text>
</comment>
<name>A0A0H0XQD0_9SPHN</name>
<dbReference type="SUPFAM" id="SSF54637">
    <property type="entry name" value="Thioesterase/thiol ester dehydrase-isomerase"/>
    <property type="match status" value="1"/>
</dbReference>
<keyword evidence="5" id="KW-1185">Reference proteome</keyword>
<evidence type="ECO:0000313" key="4">
    <source>
        <dbReference type="EMBL" id="KLI64152.1"/>
    </source>
</evidence>
<dbReference type="Proteomes" id="UP000053455">
    <property type="component" value="Unassembled WGS sequence"/>
</dbReference>
<dbReference type="PANTHER" id="PTHR21660">
    <property type="entry name" value="THIOESTERASE SUPERFAMILY MEMBER-RELATED"/>
    <property type="match status" value="1"/>
</dbReference>
<evidence type="ECO:0000313" key="5">
    <source>
        <dbReference type="Proteomes" id="UP000053455"/>
    </source>
</evidence>
<evidence type="ECO:0000256" key="1">
    <source>
        <dbReference type="ARBA" id="ARBA00008324"/>
    </source>
</evidence>
<dbReference type="NCBIfam" id="TIGR00369">
    <property type="entry name" value="unchar_dom_1"/>
    <property type="match status" value="1"/>
</dbReference>
<dbReference type="AlphaFoldDB" id="A0A0H0XQD0"/>
<dbReference type="EMBL" id="LBHU01000001">
    <property type="protein sequence ID" value="KLI64152.1"/>
    <property type="molecule type" value="Genomic_DNA"/>
</dbReference>
<dbReference type="InterPro" id="IPR029069">
    <property type="entry name" value="HotDog_dom_sf"/>
</dbReference>
<gene>
    <name evidence="4" type="ORF">AAV99_00260</name>
</gene>
<proteinExistence type="inferred from homology"/>
<evidence type="ECO:0000256" key="2">
    <source>
        <dbReference type="ARBA" id="ARBA00022801"/>
    </source>
</evidence>
<dbReference type="InterPro" id="IPR003736">
    <property type="entry name" value="PAAI_dom"/>
</dbReference>